<evidence type="ECO:0000313" key="3">
    <source>
        <dbReference type="EMBL" id="MBL1073885.1"/>
    </source>
</evidence>
<dbReference type="InterPro" id="IPR055797">
    <property type="entry name" value="DUF7373"/>
</dbReference>
<dbReference type="PROSITE" id="PS51257">
    <property type="entry name" value="PROKAR_LIPOPROTEIN"/>
    <property type="match status" value="1"/>
</dbReference>
<dbReference type="EMBL" id="JAERRJ010000002">
    <property type="protein sequence ID" value="MBL1073885.1"/>
    <property type="molecule type" value="Genomic_DNA"/>
</dbReference>
<dbReference type="Pfam" id="PF24092">
    <property type="entry name" value="DUF7373_C"/>
    <property type="match status" value="1"/>
</dbReference>
<keyword evidence="4" id="KW-1185">Reference proteome</keyword>
<comment type="caution">
    <text evidence="3">The sequence shown here is derived from an EMBL/GenBank/DDBJ whole genome shotgun (WGS) entry which is preliminary data.</text>
</comment>
<dbReference type="Pfam" id="PF24088">
    <property type="entry name" value="DUF7373"/>
    <property type="match status" value="1"/>
</dbReference>
<evidence type="ECO:0000313" key="4">
    <source>
        <dbReference type="Proteomes" id="UP000602198"/>
    </source>
</evidence>
<evidence type="ECO:0000259" key="1">
    <source>
        <dbReference type="Pfam" id="PF24088"/>
    </source>
</evidence>
<dbReference type="Proteomes" id="UP000602198">
    <property type="component" value="Unassembled WGS sequence"/>
</dbReference>
<accession>A0ABS1M104</accession>
<name>A0ABS1M104_9NOCA</name>
<feature type="domain" description="DUF7373" evidence="1">
    <location>
        <begin position="52"/>
        <end position="252"/>
    </location>
</feature>
<organism evidence="3 4">
    <name type="scientific">Nocardia acididurans</name>
    <dbReference type="NCBI Taxonomy" id="2802282"/>
    <lineage>
        <taxon>Bacteria</taxon>
        <taxon>Bacillati</taxon>
        <taxon>Actinomycetota</taxon>
        <taxon>Actinomycetes</taxon>
        <taxon>Mycobacteriales</taxon>
        <taxon>Nocardiaceae</taxon>
        <taxon>Nocardia</taxon>
    </lineage>
</organism>
<sequence length="415" mass="43866">MHRSDIGHRLAPVLAVMAVTLGCTVPGSPSPEYADPATLDVGAYSVWPLDPPDTSTESYGRVLESVRMAEVTVDPVEVDPSLVFATMNWGVVPVPTPVKVAMFLAEPVRAVLEREQMLAGTLVSRTDRPHAVDGPVVGTATTLTVVVLRFPDAAAAERAARDIDAVDAAVNSDNVAVPIAQYPAAQAHWRPNVPTMAATIARDSYVVSVLAAVPSTDLSALTELAAGAFDRQLPRLADFAPTPRDQLAALPLDPDGMLGRTVPDAPNRWSYPAIPINTADRNAGWAASADVIGVVFRERGGWLWLGEPEVENHPERTAITGSVVLFRYVDAVAARRAYIHSNRVEAANDAIRMVDGPAGVADSTCAVDPNSTTIALGSSCRVLVGRYVAYIKAGDIVTARRKAAAQYGILVNAGA</sequence>
<proteinExistence type="predicted"/>
<dbReference type="RefSeq" id="WP_201944484.1">
    <property type="nucleotide sequence ID" value="NZ_JAERRJ010000002.1"/>
</dbReference>
<feature type="domain" description="DUF7373" evidence="2">
    <location>
        <begin position="315"/>
        <end position="413"/>
    </location>
</feature>
<evidence type="ECO:0000259" key="2">
    <source>
        <dbReference type="Pfam" id="PF24092"/>
    </source>
</evidence>
<protein>
    <submittedName>
        <fullName evidence="3">Uncharacterized protein</fullName>
    </submittedName>
</protein>
<gene>
    <name evidence="3" type="ORF">JK358_05715</name>
</gene>
<dbReference type="InterPro" id="IPR056463">
    <property type="entry name" value="DUF7373_C"/>
</dbReference>
<reference evidence="3 4" key="1">
    <citation type="submission" date="2021-01" db="EMBL/GenBank/DDBJ databases">
        <title>WGS of actinomycetes isolated from Thailand.</title>
        <authorList>
            <person name="Thawai C."/>
        </authorList>
    </citation>
    <scope>NUCLEOTIDE SEQUENCE [LARGE SCALE GENOMIC DNA]</scope>
    <source>
        <strain evidence="3 4">LPG 2</strain>
    </source>
</reference>